<evidence type="ECO:0000313" key="2">
    <source>
        <dbReference type="Proteomes" id="UP000050454"/>
    </source>
</evidence>
<name>A0A0P7C8M3_9BACT</name>
<dbReference type="AlphaFoldDB" id="A0A0P7C8M3"/>
<evidence type="ECO:0000313" key="1">
    <source>
        <dbReference type="EMBL" id="KPM50009.1"/>
    </source>
</evidence>
<comment type="caution">
    <text evidence="1">The sequence shown here is derived from an EMBL/GenBank/DDBJ whole genome shotgun (WGS) entry which is preliminary data.</text>
</comment>
<accession>A0A0P7C8M3</accession>
<gene>
    <name evidence="1" type="ORF">AFM12_05515</name>
</gene>
<reference evidence="1 2" key="1">
    <citation type="submission" date="2015-07" db="EMBL/GenBank/DDBJ databases">
        <title>The draft genome sequence of Leadbetterella sp. JN14-9.</title>
        <authorList>
            <person name="Liu Y."/>
            <person name="Du J."/>
            <person name="Shao Z."/>
        </authorList>
    </citation>
    <scope>NUCLEOTIDE SEQUENCE [LARGE SCALE GENOMIC DNA]</scope>
    <source>
        <strain evidence="1 2">JN14-9</strain>
    </source>
</reference>
<dbReference type="EMBL" id="LGTQ01000005">
    <property type="protein sequence ID" value="KPM50009.1"/>
    <property type="molecule type" value="Genomic_DNA"/>
</dbReference>
<dbReference type="OrthoDB" id="1260906at2"/>
<sequence>MQLSLVDEVPELSKSFFLDVYAEAILDANQSRMRLETIDGQPIPGNLKVSCPKQYISKFPEGTIYKLDTKLVRKEGKRPYFIAINRKNVRRAMEFFEYNLKVQNGFDYIPPTKRQA</sequence>
<dbReference type="RefSeq" id="WP_055144766.1">
    <property type="nucleotide sequence ID" value="NZ_JXSZ01000005.1"/>
</dbReference>
<keyword evidence="2" id="KW-1185">Reference proteome</keyword>
<dbReference type="STRING" id="1605367.AFM12_05515"/>
<organism evidence="1 2">
    <name type="scientific">Jiulongibacter sediminis</name>
    <dbReference type="NCBI Taxonomy" id="1605367"/>
    <lineage>
        <taxon>Bacteria</taxon>
        <taxon>Pseudomonadati</taxon>
        <taxon>Bacteroidota</taxon>
        <taxon>Cytophagia</taxon>
        <taxon>Cytophagales</taxon>
        <taxon>Leadbetterellaceae</taxon>
        <taxon>Jiulongibacter</taxon>
    </lineage>
</organism>
<dbReference type="Proteomes" id="UP000050454">
    <property type="component" value="Unassembled WGS sequence"/>
</dbReference>
<proteinExistence type="predicted"/>
<protein>
    <submittedName>
        <fullName evidence="1">Uncharacterized protein</fullName>
    </submittedName>
</protein>